<feature type="compositionally biased region" description="Basic and acidic residues" evidence="3">
    <location>
        <begin position="356"/>
        <end position="365"/>
    </location>
</feature>
<feature type="compositionally biased region" description="Low complexity" evidence="3">
    <location>
        <begin position="469"/>
        <end position="484"/>
    </location>
</feature>
<dbReference type="PANTHER" id="PTHR18839:SF0">
    <property type="entry name" value="MITOTIC INTERACTOR AND SUBSTRATE OF PLK1 ISOFORM X1-RELATED"/>
    <property type="match status" value="1"/>
</dbReference>
<feature type="compositionally biased region" description="Low complexity" evidence="3">
    <location>
        <begin position="51"/>
        <end position="62"/>
    </location>
</feature>
<dbReference type="OrthoDB" id="6512841at2759"/>
<feature type="coiled-coil region" evidence="2">
    <location>
        <begin position="223"/>
        <end position="253"/>
    </location>
</feature>
<dbReference type="AlphaFoldDB" id="A0A8J5CQ99"/>
<feature type="region of interest" description="Disordered" evidence="3">
    <location>
        <begin position="21"/>
        <end position="90"/>
    </location>
</feature>
<evidence type="ECO:0000313" key="6">
    <source>
        <dbReference type="Proteomes" id="UP000770661"/>
    </source>
</evidence>
<evidence type="ECO:0000313" key="5">
    <source>
        <dbReference type="EMBL" id="KAG0716027.1"/>
    </source>
</evidence>
<feature type="compositionally biased region" description="Polar residues" evidence="3">
    <location>
        <begin position="368"/>
        <end position="382"/>
    </location>
</feature>
<dbReference type="Proteomes" id="UP000770661">
    <property type="component" value="Unassembled WGS sequence"/>
</dbReference>
<accession>A0A8J5CQ99</accession>
<feature type="compositionally biased region" description="Basic and acidic residues" evidence="3">
    <location>
        <begin position="418"/>
        <end position="432"/>
    </location>
</feature>
<sequence>MVAKMDEAGWESVANVHFQPLTAGEPVPQQPPQVVQDGPLAVPPPPQFDNSPTESEVSSPPSLDDTPIPTPTESRPAKQYVFGVPIAPPQDTRGARIVETVAKKPASQENVIEAEIRDQQNRETEMRRQQTLKSTEVREKGASSPASHDSDEGFVDRLEVTGPLPSLPVTPPGYTHTIPGTDGEPIIYDSVSPQPPEYLSDRSTPTPSNPPVTTTPAVSNATEARIALEIRELKEREDELRQMRVELMASRENLLEDEEVRSSASREQLLEDHLTSLTTTTDEGNFSECGDPASSEDKSSDGSNSRMMSPDLHLDFGRRRVTVKPYEEEVEEDQPVYTRMQKESVIEREIRLSREREEAYRKEKGLVNGSTSAQPRSTTVQTPPVSSASPLPAAPLPQVPQTNGRDVQHRIATSRIQLEIRETGQKERELRDSGQILTTSEESVDAKVTRMSDFCDMGQLESPRSQVLPSTPRPSTSTTPASTPKRCASPRSPASPVPNFTPSPALNRNGLSNGFSNGFSNGLSNGLSRSLSTNNLSSTSTARPTKGLMQKFIASRGKMTGSAFTSPPPTLTHTTSRGVLTRPMRVEPKAAVIQRETQAKVKPEVAAVISLRPENTSPPAQHPKQFYRRSYCTAEEKIQSELKDMQMREEELRRLRAFQMARSQPNLLDIGIDEDQDLMEEESNHSLSEMNGLRPAQSIPNILDEPEQSQVPDKAVRRRSALIAQWENRIQQTTDT</sequence>
<feature type="compositionally biased region" description="Basic and acidic residues" evidence="3">
    <location>
        <begin position="148"/>
        <end position="159"/>
    </location>
</feature>
<feature type="region of interest" description="Disordered" evidence="3">
    <location>
        <begin position="356"/>
        <end position="444"/>
    </location>
</feature>
<feature type="region of interest" description="Disordered" evidence="3">
    <location>
        <begin position="253"/>
        <end position="316"/>
    </location>
</feature>
<feature type="compositionally biased region" description="Low complexity" evidence="3">
    <location>
        <begin position="211"/>
        <end position="220"/>
    </location>
</feature>
<organism evidence="5 6">
    <name type="scientific">Chionoecetes opilio</name>
    <name type="common">Atlantic snow crab</name>
    <name type="synonym">Cancer opilio</name>
    <dbReference type="NCBI Taxonomy" id="41210"/>
    <lineage>
        <taxon>Eukaryota</taxon>
        <taxon>Metazoa</taxon>
        <taxon>Ecdysozoa</taxon>
        <taxon>Arthropoda</taxon>
        <taxon>Crustacea</taxon>
        <taxon>Multicrustacea</taxon>
        <taxon>Malacostraca</taxon>
        <taxon>Eumalacostraca</taxon>
        <taxon>Eucarida</taxon>
        <taxon>Decapoda</taxon>
        <taxon>Pleocyemata</taxon>
        <taxon>Brachyura</taxon>
        <taxon>Eubrachyura</taxon>
        <taxon>Majoidea</taxon>
        <taxon>Majidae</taxon>
        <taxon>Chionoecetes</taxon>
    </lineage>
</organism>
<reference evidence="5" key="1">
    <citation type="submission" date="2020-07" db="EMBL/GenBank/DDBJ databases">
        <title>The High-quality genome of the commercially important snow crab, Chionoecetes opilio.</title>
        <authorList>
            <person name="Jeong J.-H."/>
            <person name="Ryu S."/>
        </authorList>
    </citation>
    <scope>NUCLEOTIDE SEQUENCE</scope>
    <source>
        <strain evidence="5">MADBK_172401_WGS</strain>
        <tissue evidence="5">Digestive gland</tissue>
    </source>
</reference>
<comment type="caution">
    <text evidence="5">The sequence shown here is derived from an EMBL/GenBank/DDBJ whole genome shotgun (WGS) entry which is preliminary data.</text>
</comment>
<dbReference type="InterPro" id="IPR042779">
    <property type="entry name" value="MISP/MISP3-like"/>
</dbReference>
<feature type="compositionally biased region" description="Basic and acidic residues" evidence="3">
    <location>
        <begin position="114"/>
        <end position="128"/>
    </location>
</feature>
<gene>
    <name evidence="5" type="ORF">GWK47_010554</name>
</gene>
<feature type="domain" description="A-kinase anchor protein 2 C-terminal" evidence="4">
    <location>
        <begin position="402"/>
        <end position="732"/>
    </location>
</feature>
<evidence type="ECO:0000256" key="2">
    <source>
        <dbReference type="SAM" id="Coils"/>
    </source>
</evidence>
<proteinExistence type="predicted"/>
<keyword evidence="1 2" id="KW-0175">Coiled coil</keyword>
<protein>
    <recommendedName>
        <fullName evidence="4">A-kinase anchor protein 2 C-terminal domain-containing protein</fullName>
    </recommendedName>
</protein>
<keyword evidence="6" id="KW-1185">Reference proteome</keyword>
<feature type="compositionally biased region" description="Polar residues" evidence="3">
    <location>
        <begin position="275"/>
        <end position="284"/>
    </location>
</feature>
<dbReference type="EMBL" id="JACEEZ010019142">
    <property type="protein sequence ID" value="KAG0716027.1"/>
    <property type="molecule type" value="Genomic_DNA"/>
</dbReference>
<feature type="region of interest" description="Disordered" evidence="3">
    <location>
        <begin position="680"/>
        <end position="716"/>
    </location>
</feature>
<feature type="region of interest" description="Disordered" evidence="3">
    <location>
        <begin position="104"/>
        <end position="220"/>
    </location>
</feature>
<name>A0A8J5CQ99_CHIOP</name>
<evidence type="ECO:0000256" key="3">
    <source>
        <dbReference type="SAM" id="MobiDB-lite"/>
    </source>
</evidence>
<dbReference type="Pfam" id="PF15304">
    <property type="entry name" value="AKAP2_C"/>
    <property type="match status" value="1"/>
</dbReference>
<dbReference type="PANTHER" id="PTHR18839">
    <property type="entry name" value="MITOTIC INTERACTOR AND SUBSTRATE OF PLK1 MISP FAMILY MEMBER"/>
    <property type="match status" value="1"/>
</dbReference>
<feature type="region of interest" description="Disordered" evidence="3">
    <location>
        <begin position="457"/>
        <end position="512"/>
    </location>
</feature>
<evidence type="ECO:0000259" key="4">
    <source>
        <dbReference type="Pfam" id="PF15304"/>
    </source>
</evidence>
<evidence type="ECO:0000256" key="1">
    <source>
        <dbReference type="ARBA" id="ARBA00023054"/>
    </source>
</evidence>
<dbReference type="InterPro" id="IPR029304">
    <property type="entry name" value="AKAP2_C"/>
</dbReference>